<dbReference type="InterPro" id="IPR036514">
    <property type="entry name" value="SGNH_hydro_sf"/>
</dbReference>
<organism evidence="2 3">
    <name type="scientific">Methylobacterium pseudosasicola</name>
    <dbReference type="NCBI Taxonomy" id="582667"/>
    <lineage>
        <taxon>Bacteria</taxon>
        <taxon>Pseudomonadati</taxon>
        <taxon>Pseudomonadota</taxon>
        <taxon>Alphaproteobacteria</taxon>
        <taxon>Hyphomicrobiales</taxon>
        <taxon>Methylobacteriaceae</taxon>
        <taxon>Methylobacterium</taxon>
    </lineage>
</organism>
<dbReference type="Pfam" id="PF13472">
    <property type="entry name" value="Lipase_GDSL_2"/>
    <property type="match status" value="1"/>
</dbReference>
<accession>A0A1I4P3Y0</accession>
<evidence type="ECO:0000259" key="1">
    <source>
        <dbReference type="Pfam" id="PF13472"/>
    </source>
</evidence>
<protein>
    <submittedName>
        <fullName evidence="2">Lysophospholipase L1</fullName>
    </submittedName>
</protein>
<evidence type="ECO:0000313" key="3">
    <source>
        <dbReference type="Proteomes" id="UP000199048"/>
    </source>
</evidence>
<dbReference type="OrthoDB" id="8355047at2"/>
<reference evidence="3" key="1">
    <citation type="submission" date="2016-10" db="EMBL/GenBank/DDBJ databases">
        <authorList>
            <person name="Varghese N."/>
            <person name="Submissions S."/>
        </authorList>
    </citation>
    <scope>NUCLEOTIDE SEQUENCE [LARGE SCALE GENOMIC DNA]</scope>
    <source>
        <strain evidence="3">BL36</strain>
    </source>
</reference>
<evidence type="ECO:0000313" key="2">
    <source>
        <dbReference type="EMBL" id="SFM22502.1"/>
    </source>
</evidence>
<dbReference type="EMBL" id="FOTK01000023">
    <property type="protein sequence ID" value="SFM22502.1"/>
    <property type="molecule type" value="Genomic_DNA"/>
</dbReference>
<name>A0A1I4P3Y0_9HYPH</name>
<dbReference type="STRING" id="582667.SAMN05192568_102337"/>
<sequence length="244" mass="26105">MHAPWIATAARHWRHERCVRNRLAERGPALRAALRKAAPESVILAGNSHVEFLGTPDFGGRPCINLGIGGSTAADCAAHLADLRAPIRCAASVLIIGTNDILRWRHPERASTERRFEAEVRRILRILEVWSAQVFVAAIPPIGAWATGRDPAAVAAFSDRLAALCRAGGHSFFDPFAALRDDGSGLARTGLYPDGVHLADYPGLAAELVRLVAIGPVSPAPRIRPAVPVASLRTLHAAAWGVRS</sequence>
<proteinExistence type="predicted"/>
<dbReference type="Proteomes" id="UP000199048">
    <property type="component" value="Unassembled WGS sequence"/>
</dbReference>
<dbReference type="RefSeq" id="WP_092043548.1">
    <property type="nucleotide sequence ID" value="NZ_FOTK01000023.1"/>
</dbReference>
<dbReference type="AlphaFoldDB" id="A0A1I4P3Y0"/>
<keyword evidence="3" id="KW-1185">Reference proteome</keyword>
<dbReference type="InterPro" id="IPR013830">
    <property type="entry name" value="SGNH_hydro"/>
</dbReference>
<dbReference type="SUPFAM" id="SSF52266">
    <property type="entry name" value="SGNH hydrolase"/>
    <property type="match status" value="1"/>
</dbReference>
<dbReference type="Gene3D" id="3.40.50.1110">
    <property type="entry name" value="SGNH hydrolase"/>
    <property type="match status" value="1"/>
</dbReference>
<gene>
    <name evidence="2" type="ORF">SAMN05192568_102337</name>
</gene>
<feature type="domain" description="SGNH hydrolase-type esterase" evidence="1">
    <location>
        <begin position="60"/>
        <end position="198"/>
    </location>
</feature>
<dbReference type="GO" id="GO:0016788">
    <property type="term" value="F:hydrolase activity, acting on ester bonds"/>
    <property type="evidence" value="ECO:0007669"/>
    <property type="project" value="UniProtKB-ARBA"/>
</dbReference>